<protein>
    <submittedName>
        <fullName evidence="1">Uncharacterized protein</fullName>
    </submittedName>
</protein>
<sequence>MVFNQQCYCTYKPSRVKLYLKTLSKMSAPGKKIAQSEDLTRPINAGLRKDDDNEGQLLCKDFKIQVLPAAFYLNENVNFKQSAASGKMSTQGCCC</sequence>
<keyword evidence="2" id="KW-1185">Reference proteome</keyword>
<reference evidence="1 2" key="1">
    <citation type="submission" date="2022-05" db="EMBL/GenBank/DDBJ databases">
        <authorList>
            <consortium name="Genoscope - CEA"/>
            <person name="William W."/>
        </authorList>
    </citation>
    <scope>NUCLEOTIDE SEQUENCE [LARGE SCALE GENOMIC DNA]</scope>
</reference>
<accession>A0ABN8NLI6</accession>
<organism evidence="1 2">
    <name type="scientific">Porites lobata</name>
    <dbReference type="NCBI Taxonomy" id="104759"/>
    <lineage>
        <taxon>Eukaryota</taxon>
        <taxon>Metazoa</taxon>
        <taxon>Cnidaria</taxon>
        <taxon>Anthozoa</taxon>
        <taxon>Hexacorallia</taxon>
        <taxon>Scleractinia</taxon>
        <taxon>Fungiina</taxon>
        <taxon>Poritidae</taxon>
        <taxon>Porites</taxon>
    </lineage>
</organism>
<gene>
    <name evidence="1" type="ORF">PLOB_00022878</name>
</gene>
<name>A0ABN8NLI6_9CNID</name>
<evidence type="ECO:0000313" key="1">
    <source>
        <dbReference type="EMBL" id="CAH3114126.1"/>
    </source>
</evidence>
<dbReference type="EMBL" id="CALNXK010000027">
    <property type="protein sequence ID" value="CAH3114126.1"/>
    <property type="molecule type" value="Genomic_DNA"/>
</dbReference>
<comment type="caution">
    <text evidence="1">The sequence shown here is derived from an EMBL/GenBank/DDBJ whole genome shotgun (WGS) entry which is preliminary data.</text>
</comment>
<evidence type="ECO:0000313" key="2">
    <source>
        <dbReference type="Proteomes" id="UP001159405"/>
    </source>
</evidence>
<dbReference type="Proteomes" id="UP001159405">
    <property type="component" value="Unassembled WGS sequence"/>
</dbReference>
<proteinExistence type="predicted"/>